<keyword evidence="3" id="KW-1185">Reference proteome</keyword>
<comment type="caution">
    <text evidence="2">The sequence shown here is derived from an EMBL/GenBank/DDBJ whole genome shotgun (WGS) entry which is preliminary data.</text>
</comment>
<feature type="region of interest" description="Disordered" evidence="1">
    <location>
        <begin position="155"/>
        <end position="181"/>
    </location>
</feature>
<dbReference type="EMBL" id="CADEAL010004202">
    <property type="protein sequence ID" value="CAB1454194.1"/>
    <property type="molecule type" value="Genomic_DNA"/>
</dbReference>
<name>A0A9N7VR60_PLEPL</name>
<accession>A0A9N7VR60</accession>
<gene>
    <name evidence="2" type="ORF">PLEPLA_LOCUS41956</name>
</gene>
<feature type="region of interest" description="Disordered" evidence="1">
    <location>
        <begin position="195"/>
        <end position="242"/>
    </location>
</feature>
<dbReference type="Proteomes" id="UP001153269">
    <property type="component" value="Unassembled WGS sequence"/>
</dbReference>
<feature type="compositionally biased region" description="Basic and acidic residues" evidence="1">
    <location>
        <begin position="228"/>
        <end position="242"/>
    </location>
</feature>
<protein>
    <submittedName>
        <fullName evidence="2">Uncharacterized protein</fullName>
    </submittedName>
</protein>
<organism evidence="2 3">
    <name type="scientific">Pleuronectes platessa</name>
    <name type="common">European plaice</name>
    <dbReference type="NCBI Taxonomy" id="8262"/>
    <lineage>
        <taxon>Eukaryota</taxon>
        <taxon>Metazoa</taxon>
        <taxon>Chordata</taxon>
        <taxon>Craniata</taxon>
        <taxon>Vertebrata</taxon>
        <taxon>Euteleostomi</taxon>
        <taxon>Actinopterygii</taxon>
        <taxon>Neopterygii</taxon>
        <taxon>Teleostei</taxon>
        <taxon>Neoteleostei</taxon>
        <taxon>Acanthomorphata</taxon>
        <taxon>Carangaria</taxon>
        <taxon>Pleuronectiformes</taxon>
        <taxon>Pleuronectoidei</taxon>
        <taxon>Pleuronectidae</taxon>
        <taxon>Pleuronectes</taxon>
    </lineage>
</organism>
<dbReference type="AlphaFoldDB" id="A0A9N7VR60"/>
<evidence type="ECO:0000313" key="2">
    <source>
        <dbReference type="EMBL" id="CAB1454194.1"/>
    </source>
</evidence>
<evidence type="ECO:0000256" key="1">
    <source>
        <dbReference type="SAM" id="MobiDB-lite"/>
    </source>
</evidence>
<proteinExistence type="predicted"/>
<feature type="compositionally biased region" description="Gly residues" evidence="1">
    <location>
        <begin position="162"/>
        <end position="173"/>
    </location>
</feature>
<evidence type="ECO:0000313" key="3">
    <source>
        <dbReference type="Proteomes" id="UP001153269"/>
    </source>
</evidence>
<sequence length="242" mass="26300">MSRLCLLHHASPELSGHFWAVVHKSTLNDESDPNLRFKTGCMVVVTCWVLSESSSSRAANPFLFSPFFSNMTSSFTLFHCHVATVQRGGGRDTWIQLASTQNGSPSRIARAKVHGHVMTMMMMMMWHGLIEELEPSDFLPTDEVIGLSGPMAGHGGEREGGGMKSGTCSGGRGVDTAGPELLRGCGEGEHLVRSARGCSPGPDPYILPPGQRPSLQTSRTNKEPYSYAHERPYTGTHREATL</sequence>
<reference evidence="2" key="1">
    <citation type="submission" date="2020-03" db="EMBL/GenBank/DDBJ databases">
        <authorList>
            <person name="Weist P."/>
        </authorList>
    </citation>
    <scope>NUCLEOTIDE SEQUENCE</scope>
</reference>
<feature type="compositionally biased region" description="Pro residues" evidence="1">
    <location>
        <begin position="201"/>
        <end position="211"/>
    </location>
</feature>